<dbReference type="GO" id="GO:0005737">
    <property type="term" value="C:cytoplasm"/>
    <property type="evidence" value="ECO:0007669"/>
    <property type="project" value="TreeGrafter"/>
</dbReference>
<dbReference type="PANTHER" id="PTHR24300">
    <property type="entry name" value="CYTOCHROME P450 508A4-RELATED"/>
    <property type="match status" value="1"/>
</dbReference>
<organism evidence="12 13">
    <name type="scientific">Crocodylus porosus</name>
    <name type="common">Saltwater crocodile</name>
    <name type="synonym">Estuarine crocodile</name>
    <dbReference type="NCBI Taxonomy" id="8502"/>
    <lineage>
        <taxon>Eukaryota</taxon>
        <taxon>Metazoa</taxon>
        <taxon>Chordata</taxon>
        <taxon>Craniata</taxon>
        <taxon>Vertebrata</taxon>
        <taxon>Euteleostomi</taxon>
        <taxon>Archelosauria</taxon>
        <taxon>Archosauria</taxon>
        <taxon>Crocodylia</taxon>
        <taxon>Longirostres</taxon>
        <taxon>Crocodylidae</taxon>
        <taxon>Crocodylus</taxon>
    </lineage>
</organism>
<gene>
    <name evidence="12" type="primary">LOC109308513</name>
</gene>
<dbReference type="FunFam" id="1.10.630.10:FF:000004">
    <property type="entry name" value="cytochrome P450 2D15 isoform X1"/>
    <property type="match status" value="1"/>
</dbReference>
<evidence type="ECO:0000256" key="5">
    <source>
        <dbReference type="ARBA" id="ARBA00022723"/>
    </source>
</evidence>
<keyword evidence="7 10" id="KW-0408">Iron</keyword>
<evidence type="ECO:0000313" key="13">
    <source>
        <dbReference type="Proteomes" id="UP000594220"/>
    </source>
</evidence>
<dbReference type="GO" id="GO:0020037">
    <property type="term" value="F:heme binding"/>
    <property type="evidence" value="ECO:0007669"/>
    <property type="project" value="InterPro"/>
</dbReference>
<dbReference type="GeneTree" id="ENSGT00940000163166"/>
<dbReference type="Gene3D" id="1.10.630.10">
    <property type="entry name" value="Cytochrome P450"/>
    <property type="match status" value="1"/>
</dbReference>
<dbReference type="PRINTS" id="PR00463">
    <property type="entry name" value="EP450I"/>
</dbReference>
<dbReference type="PANTHER" id="PTHR24300:SF368">
    <property type="entry name" value="CYTOCHROME P450, FAMILY 2, SUBFAMILY AB, POLYPEPTIDE 1"/>
    <property type="match status" value="1"/>
</dbReference>
<keyword evidence="8 11" id="KW-0503">Monooxygenase</keyword>
<dbReference type="GO" id="GO:0006805">
    <property type="term" value="P:xenobiotic metabolic process"/>
    <property type="evidence" value="ECO:0007669"/>
    <property type="project" value="TreeGrafter"/>
</dbReference>
<evidence type="ECO:0000256" key="9">
    <source>
        <dbReference type="ARBA" id="ARBA00023136"/>
    </source>
</evidence>
<feature type="binding site" description="axial binding residue" evidence="10">
    <location>
        <position position="421"/>
    </location>
    <ligand>
        <name>heme</name>
        <dbReference type="ChEBI" id="CHEBI:30413"/>
    </ligand>
    <ligandPart>
        <name>Fe</name>
        <dbReference type="ChEBI" id="CHEBI:18248"/>
    </ligandPart>
</feature>
<evidence type="ECO:0000256" key="7">
    <source>
        <dbReference type="ARBA" id="ARBA00023004"/>
    </source>
</evidence>
<evidence type="ECO:0000256" key="6">
    <source>
        <dbReference type="ARBA" id="ARBA00023002"/>
    </source>
</evidence>
<dbReference type="InterPro" id="IPR002401">
    <property type="entry name" value="Cyt_P450_E_grp-I"/>
</dbReference>
<dbReference type="InterPro" id="IPR036396">
    <property type="entry name" value="Cyt_P450_sf"/>
</dbReference>
<evidence type="ECO:0000256" key="2">
    <source>
        <dbReference type="ARBA" id="ARBA00004370"/>
    </source>
</evidence>
<name>A0A7M4EZ36_CROPO</name>
<reference evidence="12" key="2">
    <citation type="submission" date="2025-09" db="UniProtKB">
        <authorList>
            <consortium name="Ensembl"/>
        </authorList>
    </citation>
    <scope>IDENTIFICATION</scope>
</reference>
<keyword evidence="6 11" id="KW-0560">Oxidoreductase</keyword>
<dbReference type="Pfam" id="PF00067">
    <property type="entry name" value="p450"/>
    <property type="match status" value="1"/>
</dbReference>
<dbReference type="AlphaFoldDB" id="A0A7M4EZ36"/>
<dbReference type="PROSITE" id="PS00086">
    <property type="entry name" value="CYTOCHROME_P450"/>
    <property type="match status" value="1"/>
</dbReference>
<dbReference type="Proteomes" id="UP000594220">
    <property type="component" value="Unplaced"/>
</dbReference>
<keyword evidence="13" id="KW-1185">Reference proteome</keyword>
<comment type="subcellular location">
    <subcellularLocation>
        <location evidence="2">Membrane</location>
    </subcellularLocation>
</comment>
<reference evidence="12" key="1">
    <citation type="submission" date="2025-08" db="UniProtKB">
        <authorList>
            <consortium name="Ensembl"/>
        </authorList>
    </citation>
    <scope>IDENTIFICATION</scope>
</reference>
<dbReference type="InterPro" id="IPR001128">
    <property type="entry name" value="Cyt_P450"/>
</dbReference>
<dbReference type="InterPro" id="IPR017972">
    <property type="entry name" value="Cyt_P450_CS"/>
</dbReference>
<dbReference type="GO" id="GO:0006082">
    <property type="term" value="P:organic acid metabolic process"/>
    <property type="evidence" value="ECO:0007669"/>
    <property type="project" value="TreeGrafter"/>
</dbReference>
<evidence type="ECO:0000256" key="11">
    <source>
        <dbReference type="RuleBase" id="RU000461"/>
    </source>
</evidence>
<evidence type="ECO:0000256" key="4">
    <source>
        <dbReference type="ARBA" id="ARBA00022617"/>
    </source>
</evidence>
<dbReference type="GO" id="GO:0005506">
    <property type="term" value="F:iron ion binding"/>
    <property type="evidence" value="ECO:0007669"/>
    <property type="project" value="InterPro"/>
</dbReference>
<protein>
    <submittedName>
        <fullName evidence="12">Cytochrome P450 2J5-like</fullName>
    </submittedName>
</protein>
<dbReference type="PRINTS" id="PR00385">
    <property type="entry name" value="P450"/>
</dbReference>
<keyword evidence="9" id="KW-0472">Membrane</keyword>
<dbReference type="SUPFAM" id="SSF48264">
    <property type="entry name" value="Cytochrome P450"/>
    <property type="match status" value="1"/>
</dbReference>
<sequence>MKQLINPFSEKKTCPTCSCVCTSLCALLHWQMARRHGNMYTLWLGQTPVIVLNGFQAVKDALISHSEDFVERPITPFLRDIIGIIFANGHTWKQQRRFSLMTLRNLGLGKRTLEEWIQGQAQLLVQTFAREKGRPMDPSVSILSSINNVIAAVLFGHCFSSEDESFQQLFKGSRAMAEFEALVTKPRIPNINFVCFPLQLYDAFPTLMKHLSPMFMRSLLALTHMQDLRRLVKDEIKSHQNSWVPEKSQDFIDSYLSQMWKVSNTSTFKENNMIQVITDLFIAGSDTTTISLLWAILYMMAHPEIQERVQEELDTIIGSSREIRYEDRMILPYTNAVLHEVLRYSSISATGVIRKCTKDTTVQGFPVSKGTLIFPNLFSVLYDPDHWETPQEFNPSHFLDKAGNFLNKEAFLPFSAGHRVCLGEQLAKTSLFIMFSSILRAFTFRLPEGVKEINEKPIGGFILQPEPYKMCAVPR</sequence>
<dbReference type="InterPro" id="IPR050182">
    <property type="entry name" value="Cytochrome_P450_fam2"/>
</dbReference>
<accession>A0A7M4EZ36</accession>
<dbReference type="GO" id="GO:0016712">
    <property type="term" value="F:oxidoreductase activity, acting on paired donors, with incorporation or reduction of molecular oxygen, reduced flavin or flavoprotein as one donor, and incorporation of one atom of oxygen"/>
    <property type="evidence" value="ECO:0007669"/>
    <property type="project" value="TreeGrafter"/>
</dbReference>
<evidence type="ECO:0000313" key="12">
    <source>
        <dbReference type="Ensembl" id="ENSCPRP00005016991.1"/>
    </source>
</evidence>
<comment type="cofactor">
    <cofactor evidence="1 10">
        <name>heme</name>
        <dbReference type="ChEBI" id="CHEBI:30413"/>
    </cofactor>
</comment>
<evidence type="ECO:0000256" key="1">
    <source>
        <dbReference type="ARBA" id="ARBA00001971"/>
    </source>
</evidence>
<evidence type="ECO:0000256" key="8">
    <source>
        <dbReference type="ARBA" id="ARBA00023033"/>
    </source>
</evidence>
<dbReference type="Ensembl" id="ENSCPRT00005019892.1">
    <property type="protein sequence ID" value="ENSCPRP00005016991.1"/>
    <property type="gene ID" value="ENSCPRG00005011833.1"/>
</dbReference>
<comment type="similarity">
    <text evidence="3 11">Belongs to the cytochrome P450 family.</text>
</comment>
<dbReference type="GO" id="GO:0016020">
    <property type="term" value="C:membrane"/>
    <property type="evidence" value="ECO:0007669"/>
    <property type="project" value="UniProtKB-SubCell"/>
</dbReference>
<keyword evidence="4 10" id="KW-0349">Heme</keyword>
<keyword evidence="5 10" id="KW-0479">Metal-binding</keyword>
<evidence type="ECO:0000256" key="10">
    <source>
        <dbReference type="PIRSR" id="PIRSR602401-1"/>
    </source>
</evidence>
<dbReference type="OMA" id="AVGHRIC"/>
<evidence type="ECO:0000256" key="3">
    <source>
        <dbReference type="ARBA" id="ARBA00010617"/>
    </source>
</evidence>
<proteinExistence type="inferred from homology"/>